<name>A0A7W6GEG7_9HYPH</name>
<dbReference type="InterPro" id="IPR016176">
    <property type="entry name" value="Cbl-dep_enz_cat"/>
</dbReference>
<dbReference type="AlphaFoldDB" id="A0A7W6GEG7"/>
<comment type="cofactor">
    <cofactor evidence="1">
        <name>adenosylcob(III)alamin</name>
        <dbReference type="ChEBI" id="CHEBI:18408"/>
    </cofactor>
</comment>
<dbReference type="PANTHER" id="PTHR48101:SF4">
    <property type="entry name" value="METHYLMALONYL-COA MUTASE, MITOCHONDRIAL"/>
    <property type="match status" value="1"/>
</dbReference>
<evidence type="ECO:0000313" key="9">
    <source>
        <dbReference type="Proteomes" id="UP000528964"/>
    </source>
</evidence>
<reference evidence="8 9" key="1">
    <citation type="submission" date="2020-08" db="EMBL/GenBank/DDBJ databases">
        <title>Genomic Encyclopedia of Type Strains, Phase IV (KMG-IV): sequencing the most valuable type-strain genomes for metagenomic binning, comparative biology and taxonomic classification.</title>
        <authorList>
            <person name="Goeker M."/>
        </authorList>
    </citation>
    <scope>NUCLEOTIDE SEQUENCE [LARGE SCALE GENOMIC DNA]</scope>
    <source>
        <strain evidence="8 9">DSM 25481</strain>
    </source>
</reference>
<sequence>MTMESNMTATSFAAEFAATEEEWRRAAEAALKGRSLDSVLSHRTIDGVSVDAIASRAAPRTIAGRPAGAPWIAMTRIDLADPSEANAQALEDLNNGATGLSLTLAGQGIGQGLRIESLSDLDRTLDGVLLDLAPIHLDLAPYEGRIATAMLAALVERRGLAPASVKALFGVDLLRDLSRTGALARAWPDMRRRFAGVAEDITARGFAGPVVLADSRVVHCAGASEIQELATVLGSATDHVRAMIDHGFTLEAAAGQIAFAFACDAQQFASIAKLRAARLLWARWREEAGLAPAPVHIHAETSRRMMTQRDAHTNMVRTTIAAFAAGVGGADSIVVLPYTHAFGASDADSRRLARNAQSIILEESNAYRVADPAAGAGAIERLTDKFAEAGWRTFREIERQGGLFEALRSGFWQTQILEIRAARAEAVATRRAPLVGVSEFPQSGEVPPSLAPQPAVDSPAPSAASRTVGEFGDDAAGFRAIVAALAAGASVADIRLASRPRPTASATPLDLDRLASPFEELRAVNEGAARRPRAFLALLGPIARHAPRAGFVRNLLTAGGVEAVDGPIGAEPLAAAAAWRASGAPLAILCGSDDAYDEQAAACVAALRAAGATVWLAGRPKNAAELQEAGVSRLVAAGDNALDVLREASKLAAVVDARAGEAS</sequence>
<gene>
    <name evidence="8" type="ORF">GGR24_000515</name>
</gene>
<evidence type="ECO:0000259" key="7">
    <source>
        <dbReference type="Pfam" id="PF01642"/>
    </source>
</evidence>
<keyword evidence="9" id="KW-1185">Reference proteome</keyword>
<protein>
    <submittedName>
        <fullName evidence="8">Methylmalonyl-CoA mutase</fullName>
        <ecNumber evidence="8">5.4.99.2</ecNumber>
    </submittedName>
</protein>
<dbReference type="Gene3D" id="3.20.20.240">
    <property type="entry name" value="Methylmalonyl-CoA mutase"/>
    <property type="match status" value="1"/>
</dbReference>
<dbReference type="GO" id="GO:0004494">
    <property type="term" value="F:methylmalonyl-CoA mutase activity"/>
    <property type="evidence" value="ECO:0007669"/>
    <property type="project" value="UniProtKB-EC"/>
</dbReference>
<dbReference type="GO" id="GO:0031419">
    <property type="term" value="F:cobalamin binding"/>
    <property type="evidence" value="ECO:0007669"/>
    <property type="project" value="UniProtKB-KW"/>
</dbReference>
<keyword evidence="3" id="KW-0846">Cobalamin</keyword>
<comment type="caution">
    <text evidence="8">The sequence shown here is derived from an EMBL/GenBank/DDBJ whole genome shotgun (WGS) entry which is preliminary data.</text>
</comment>
<evidence type="ECO:0000313" key="8">
    <source>
        <dbReference type="EMBL" id="MBB3971882.1"/>
    </source>
</evidence>
<dbReference type="EMBL" id="JACIDR010000001">
    <property type="protein sequence ID" value="MBB3971882.1"/>
    <property type="molecule type" value="Genomic_DNA"/>
</dbReference>
<dbReference type="EC" id="5.4.99.2" evidence="8"/>
<dbReference type="InterPro" id="IPR036724">
    <property type="entry name" value="Cobalamin-bd_sf"/>
</dbReference>
<evidence type="ECO:0000256" key="3">
    <source>
        <dbReference type="ARBA" id="ARBA00022628"/>
    </source>
</evidence>
<keyword evidence="5" id="KW-0170">Cobalt</keyword>
<dbReference type="Proteomes" id="UP000528964">
    <property type="component" value="Unassembled WGS sequence"/>
</dbReference>
<organism evidence="8 9">
    <name type="scientific">Hansschlegelia beijingensis</name>
    <dbReference type="NCBI Taxonomy" id="1133344"/>
    <lineage>
        <taxon>Bacteria</taxon>
        <taxon>Pseudomonadati</taxon>
        <taxon>Pseudomonadota</taxon>
        <taxon>Alphaproteobacteria</taxon>
        <taxon>Hyphomicrobiales</taxon>
        <taxon>Methylopilaceae</taxon>
        <taxon>Hansschlegelia</taxon>
    </lineage>
</organism>
<evidence type="ECO:0000256" key="4">
    <source>
        <dbReference type="ARBA" id="ARBA00023235"/>
    </source>
</evidence>
<evidence type="ECO:0000256" key="1">
    <source>
        <dbReference type="ARBA" id="ARBA00001922"/>
    </source>
</evidence>
<dbReference type="Pfam" id="PF01642">
    <property type="entry name" value="MM_CoA_mutase"/>
    <property type="match status" value="1"/>
</dbReference>
<dbReference type="Gene3D" id="3.40.50.280">
    <property type="entry name" value="Cobalamin-binding domain"/>
    <property type="match status" value="1"/>
</dbReference>
<evidence type="ECO:0000256" key="6">
    <source>
        <dbReference type="SAM" id="MobiDB-lite"/>
    </source>
</evidence>
<dbReference type="PANTHER" id="PTHR48101">
    <property type="entry name" value="METHYLMALONYL-COA MUTASE, MITOCHONDRIAL-RELATED"/>
    <property type="match status" value="1"/>
</dbReference>
<dbReference type="GO" id="GO:0046872">
    <property type="term" value="F:metal ion binding"/>
    <property type="evidence" value="ECO:0007669"/>
    <property type="project" value="InterPro"/>
</dbReference>
<dbReference type="InterPro" id="IPR006099">
    <property type="entry name" value="MeMalonylCoA_mutase_a/b_cat"/>
</dbReference>
<comment type="similarity">
    <text evidence="2">Belongs to the methylmalonyl-CoA mutase family.</text>
</comment>
<accession>A0A7W6GEG7</accession>
<evidence type="ECO:0000256" key="5">
    <source>
        <dbReference type="ARBA" id="ARBA00023285"/>
    </source>
</evidence>
<keyword evidence="4 8" id="KW-0413">Isomerase</keyword>
<proteinExistence type="inferred from homology"/>
<evidence type="ECO:0000256" key="2">
    <source>
        <dbReference type="ARBA" id="ARBA00008465"/>
    </source>
</evidence>
<feature type="domain" description="Methylmalonyl-CoA mutase alpha/beta chain catalytic" evidence="7">
    <location>
        <begin position="68"/>
        <end position="443"/>
    </location>
</feature>
<dbReference type="GO" id="GO:0019678">
    <property type="term" value="P:propionate metabolic process, methylmalonyl pathway"/>
    <property type="evidence" value="ECO:0007669"/>
    <property type="project" value="TreeGrafter"/>
</dbReference>
<dbReference type="SUPFAM" id="SSF51703">
    <property type="entry name" value="Cobalamin (vitamin B12)-dependent enzymes"/>
    <property type="match status" value="1"/>
</dbReference>
<feature type="region of interest" description="Disordered" evidence="6">
    <location>
        <begin position="439"/>
        <end position="466"/>
    </location>
</feature>
<dbReference type="GO" id="GO:0005737">
    <property type="term" value="C:cytoplasm"/>
    <property type="evidence" value="ECO:0007669"/>
    <property type="project" value="TreeGrafter"/>
</dbReference>
<feature type="compositionally biased region" description="Low complexity" evidence="6">
    <location>
        <begin position="452"/>
        <end position="465"/>
    </location>
</feature>
<dbReference type="SUPFAM" id="SSF52242">
    <property type="entry name" value="Cobalamin (vitamin B12)-binding domain"/>
    <property type="match status" value="1"/>
</dbReference>